<feature type="transmembrane region" description="Helical" evidence="1">
    <location>
        <begin position="115"/>
        <end position="134"/>
    </location>
</feature>
<proteinExistence type="predicted"/>
<evidence type="ECO:0000256" key="1">
    <source>
        <dbReference type="SAM" id="Phobius"/>
    </source>
</evidence>
<gene>
    <name evidence="2" type="ORF">BC6307_14165</name>
</gene>
<protein>
    <recommendedName>
        <fullName evidence="4">Multi-TM2 domain-containing protein</fullName>
    </recommendedName>
</protein>
<keyword evidence="1" id="KW-1133">Transmembrane helix</keyword>
<dbReference type="Proteomes" id="UP000215224">
    <property type="component" value="Chromosome"/>
</dbReference>
<keyword evidence="1" id="KW-0472">Membrane</keyword>
<name>A0A223KYD3_9BACI</name>
<sequence length="350" mass="39800">MGHLYLNRTKRGMFYLFCTIIPLIGFAFLAAINPWDAGILIIMGIGFAFFVGFLNLLDMVFYLIKKPLQNVNVQNGVENKDTQVSANNSERLHTMLLSFVPGLGHFYLGLMNRGLTFLIGFFGLGVMVIFIAAITSQGGFIAFLGILPVIWIFNMFDTMQQLSRKQNGEELVDRTVLEDFEETRKEQGRKSKALATILSMFPGAGHMYLGLQRRGLQLMAAFLFSIYILDTLRLSLFLFLIPLIWFYSFFDALQKVSKHGDEELEDIPIVSYLINHQKWVGIGLIVLGIYYMFTNIVVPVLGPVMNEAFGVDFNYWYYQYFQMIVISIIFIGGGIKLLIGSKSKRKEQVS</sequence>
<accession>A0A223KYD3</accession>
<evidence type="ECO:0008006" key="4">
    <source>
        <dbReference type="Google" id="ProtNLM"/>
    </source>
</evidence>
<dbReference type="AlphaFoldDB" id="A0A223KYD3"/>
<evidence type="ECO:0000313" key="2">
    <source>
        <dbReference type="EMBL" id="AST94358.1"/>
    </source>
</evidence>
<feature type="transmembrane region" description="Helical" evidence="1">
    <location>
        <begin position="38"/>
        <end position="64"/>
    </location>
</feature>
<feature type="transmembrane region" description="Helical" evidence="1">
    <location>
        <begin position="140"/>
        <end position="156"/>
    </location>
</feature>
<reference evidence="2 3" key="1">
    <citation type="submission" date="2016-12" db="EMBL/GenBank/DDBJ databases">
        <title>The whole genome sequencing and assembly of Bacillus cohnii DSM 6307T strain.</title>
        <authorList>
            <person name="Lee Y.-J."/>
            <person name="Yi H."/>
            <person name="Bahn Y.-S."/>
            <person name="Kim J.F."/>
            <person name="Lee D.-W."/>
        </authorList>
    </citation>
    <scope>NUCLEOTIDE SEQUENCE [LARGE SCALE GENOMIC DNA]</scope>
    <source>
        <strain evidence="2 3">DSM 6307</strain>
    </source>
</reference>
<dbReference type="RefSeq" id="WP_066414582.1">
    <property type="nucleotide sequence ID" value="NZ_CP018866.1"/>
</dbReference>
<organism evidence="2 3">
    <name type="scientific">Sutcliffiella cohnii</name>
    <dbReference type="NCBI Taxonomy" id="33932"/>
    <lineage>
        <taxon>Bacteria</taxon>
        <taxon>Bacillati</taxon>
        <taxon>Bacillota</taxon>
        <taxon>Bacilli</taxon>
        <taxon>Bacillales</taxon>
        <taxon>Bacillaceae</taxon>
        <taxon>Sutcliffiella</taxon>
    </lineage>
</organism>
<feature type="transmembrane region" description="Helical" evidence="1">
    <location>
        <begin position="279"/>
        <end position="300"/>
    </location>
</feature>
<evidence type="ECO:0000313" key="3">
    <source>
        <dbReference type="Proteomes" id="UP000215224"/>
    </source>
</evidence>
<keyword evidence="1" id="KW-0812">Transmembrane</keyword>
<feature type="transmembrane region" description="Helical" evidence="1">
    <location>
        <begin position="193"/>
        <end position="211"/>
    </location>
</feature>
<feature type="transmembrane region" description="Helical" evidence="1">
    <location>
        <begin position="12"/>
        <end position="32"/>
    </location>
</feature>
<dbReference type="KEGG" id="bcoh:BC6307_14165"/>
<dbReference type="STRING" id="1314751.GCA_001591425_01634"/>
<dbReference type="EMBL" id="CP018866">
    <property type="protein sequence ID" value="AST94358.1"/>
    <property type="molecule type" value="Genomic_DNA"/>
</dbReference>
<feature type="transmembrane region" description="Helical" evidence="1">
    <location>
        <begin position="320"/>
        <end position="339"/>
    </location>
</feature>
<feature type="transmembrane region" description="Helical" evidence="1">
    <location>
        <begin position="231"/>
        <end position="250"/>
    </location>
</feature>
<keyword evidence="3" id="KW-1185">Reference proteome</keyword>